<dbReference type="InterPro" id="IPR050189">
    <property type="entry name" value="MFS_Efflux_Transporters"/>
</dbReference>
<dbReference type="GO" id="GO:0022857">
    <property type="term" value="F:transmembrane transporter activity"/>
    <property type="evidence" value="ECO:0007669"/>
    <property type="project" value="InterPro"/>
</dbReference>
<keyword evidence="3 7" id="KW-0812">Transmembrane</keyword>
<evidence type="ECO:0000313" key="9">
    <source>
        <dbReference type="EMBL" id="AEM83129.1"/>
    </source>
</evidence>
<dbReference type="InterPro" id="IPR011701">
    <property type="entry name" value="MFS"/>
</dbReference>
<dbReference type="PROSITE" id="PS50850">
    <property type="entry name" value="MFS"/>
    <property type="match status" value="1"/>
</dbReference>
<dbReference type="PANTHER" id="PTHR43124">
    <property type="entry name" value="PURINE EFFLUX PUMP PBUE"/>
    <property type="match status" value="1"/>
</dbReference>
<feature type="compositionally biased region" description="Basic residues" evidence="6">
    <location>
        <begin position="147"/>
        <end position="161"/>
    </location>
</feature>
<feature type="transmembrane region" description="Helical" evidence="7">
    <location>
        <begin position="97"/>
        <end position="115"/>
    </location>
</feature>
<dbReference type="SUPFAM" id="SSF103473">
    <property type="entry name" value="MFS general substrate transporter"/>
    <property type="match status" value="1"/>
</dbReference>
<feature type="region of interest" description="Disordered" evidence="6">
    <location>
        <begin position="147"/>
        <end position="183"/>
    </location>
</feature>
<dbReference type="EMBL" id="CP002994">
    <property type="protein sequence ID" value="AEM83129.1"/>
    <property type="molecule type" value="Genomic_DNA"/>
</dbReference>
<feature type="compositionally biased region" description="Basic residues" evidence="6">
    <location>
        <begin position="170"/>
        <end position="183"/>
    </location>
</feature>
<evidence type="ECO:0000256" key="2">
    <source>
        <dbReference type="ARBA" id="ARBA00022475"/>
    </source>
</evidence>
<name>G2NZ86_STRV4</name>
<dbReference type="PANTHER" id="PTHR43124:SF3">
    <property type="entry name" value="CHLORAMPHENICOL EFFLUX PUMP RV0191"/>
    <property type="match status" value="1"/>
</dbReference>
<protein>
    <submittedName>
        <fullName evidence="9">Major facilitator superfamily MFS_1</fullName>
    </submittedName>
</protein>
<dbReference type="InterPro" id="IPR036259">
    <property type="entry name" value="MFS_trans_sf"/>
</dbReference>
<comment type="subcellular location">
    <subcellularLocation>
        <location evidence="1">Cell membrane</location>
        <topology evidence="1">Multi-pass membrane protein</topology>
    </subcellularLocation>
</comment>
<accession>G2NZ86</accession>
<dbReference type="AlphaFoldDB" id="G2NZ86"/>
<evidence type="ECO:0000256" key="6">
    <source>
        <dbReference type="SAM" id="MobiDB-lite"/>
    </source>
</evidence>
<evidence type="ECO:0000256" key="5">
    <source>
        <dbReference type="ARBA" id="ARBA00023136"/>
    </source>
</evidence>
<evidence type="ECO:0000256" key="1">
    <source>
        <dbReference type="ARBA" id="ARBA00004651"/>
    </source>
</evidence>
<dbReference type="InterPro" id="IPR020846">
    <property type="entry name" value="MFS_dom"/>
</dbReference>
<keyword evidence="2" id="KW-1003">Cell membrane</keyword>
<reference evidence="9" key="1">
    <citation type="submission" date="2011-08" db="EMBL/GenBank/DDBJ databases">
        <title>Complete sequence of chromosome of Streptomyces violaceusniger Tu 4113.</title>
        <authorList>
            <consortium name="US DOE Joint Genome Institute"/>
            <person name="Lucas S."/>
            <person name="Han J."/>
            <person name="Lapidus A."/>
            <person name="Cheng J.-F."/>
            <person name="Goodwin L."/>
            <person name="Pitluck S."/>
            <person name="Peters L."/>
            <person name="Ivanova N."/>
            <person name="Daligault H."/>
            <person name="Detter J.C."/>
            <person name="Han C."/>
            <person name="Tapia R."/>
            <person name="Land M."/>
            <person name="Hauser L."/>
            <person name="Kyrpides N."/>
            <person name="Ivanova N."/>
            <person name="Pagani I."/>
            <person name="Hagen A."/>
            <person name="Katz L."/>
            <person name="Fiedler H.-P."/>
            <person name="Keasling J."/>
            <person name="Fortman J."/>
            <person name="Woyke T."/>
        </authorList>
    </citation>
    <scope>NUCLEOTIDE SEQUENCE [LARGE SCALE GENOMIC DNA]</scope>
    <source>
        <strain evidence="9">Tu 4113</strain>
    </source>
</reference>
<keyword evidence="10" id="KW-1185">Reference proteome</keyword>
<evidence type="ECO:0000256" key="7">
    <source>
        <dbReference type="SAM" id="Phobius"/>
    </source>
</evidence>
<evidence type="ECO:0000256" key="3">
    <source>
        <dbReference type="ARBA" id="ARBA00022692"/>
    </source>
</evidence>
<dbReference type="Gene3D" id="1.20.1250.20">
    <property type="entry name" value="MFS general substrate transporter like domains"/>
    <property type="match status" value="1"/>
</dbReference>
<gene>
    <name evidence="9" type="ORF">Strvi_3456</name>
</gene>
<evidence type="ECO:0000313" key="10">
    <source>
        <dbReference type="Proteomes" id="UP000008703"/>
    </source>
</evidence>
<keyword evidence="5 7" id="KW-0472">Membrane</keyword>
<dbReference type="Proteomes" id="UP000008703">
    <property type="component" value="Chromosome"/>
</dbReference>
<feature type="domain" description="Major facilitator superfamily (MFS) profile" evidence="8">
    <location>
        <begin position="1"/>
        <end position="183"/>
    </location>
</feature>
<dbReference type="GO" id="GO:0005886">
    <property type="term" value="C:plasma membrane"/>
    <property type="evidence" value="ECO:0007669"/>
    <property type="project" value="UniProtKB-SubCell"/>
</dbReference>
<sequence length="183" mass="18955">MWLLGVVTFLMDTAELVVGLLPEISADLDISVSSAGLMVTVFAIGMMVGAPLMAMATLRLPRRFTLIASLLVFAAGHVIGALSPTFALALIGRFVSALATGTFWAVGAVVATAAAGPAASSRVMGVVIGGVTLANIVGGRRCDLRTHRAGTQRARPRRGGRNGRGPRLVVRARPRAARGRRAA</sequence>
<dbReference type="Pfam" id="PF07690">
    <property type="entry name" value="MFS_1"/>
    <property type="match status" value="1"/>
</dbReference>
<organism evidence="9 10">
    <name type="scientific">Streptomyces violaceusniger (strain Tu 4113)</name>
    <dbReference type="NCBI Taxonomy" id="653045"/>
    <lineage>
        <taxon>Bacteria</taxon>
        <taxon>Bacillati</taxon>
        <taxon>Actinomycetota</taxon>
        <taxon>Actinomycetes</taxon>
        <taxon>Kitasatosporales</taxon>
        <taxon>Streptomycetaceae</taxon>
        <taxon>Streptomyces</taxon>
        <taxon>Streptomyces violaceusniger group</taxon>
    </lineage>
</organism>
<evidence type="ECO:0000259" key="8">
    <source>
        <dbReference type="PROSITE" id="PS50850"/>
    </source>
</evidence>
<keyword evidence="4 7" id="KW-1133">Transmembrane helix</keyword>
<proteinExistence type="predicted"/>
<feature type="transmembrane region" description="Helical" evidence="7">
    <location>
        <begin position="35"/>
        <end position="54"/>
    </location>
</feature>
<dbReference type="KEGG" id="svl:Strvi_3456"/>
<dbReference type="eggNOG" id="COG2814">
    <property type="taxonomic scope" value="Bacteria"/>
</dbReference>
<feature type="transmembrane region" description="Helical" evidence="7">
    <location>
        <begin position="66"/>
        <end position="91"/>
    </location>
</feature>
<evidence type="ECO:0000256" key="4">
    <source>
        <dbReference type="ARBA" id="ARBA00022989"/>
    </source>
</evidence>
<dbReference type="HOGENOM" id="CLU_001265_61_4_11"/>